<dbReference type="GO" id="GO:0016779">
    <property type="term" value="F:nucleotidyltransferase activity"/>
    <property type="evidence" value="ECO:0007669"/>
    <property type="project" value="InterPro"/>
</dbReference>
<organism evidence="2 3">
    <name type="scientific">Candidatus Portnoybacteria bacterium CG10_big_fil_rev_8_21_14_0_10_36_7</name>
    <dbReference type="NCBI Taxonomy" id="1974812"/>
    <lineage>
        <taxon>Bacteria</taxon>
        <taxon>Candidatus Portnoyibacteriota</taxon>
    </lineage>
</organism>
<proteinExistence type="predicted"/>
<dbReference type="Gene3D" id="3.30.460.10">
    <property type="entry name" value="Beta Polymerase, domain 2"/>
    <property type="match status" value="1"/>
</dbReference>
<dbReference type="AlphaFoldDB" id="A0A2M8KD33"/>
<comment type="caution">
    <text evidence="2">The sequence shown here is derived from an EMBL/GenBank/DDBJ whole genome shotgun (WGS) entry which is preliminary data.</text>
</comment>
<dbReference type="Pfam" id="PF01909">
    <property type="entry name" value="NTP_transf_2"/>
    <property type="match status" value="1"/>
</dbReference>
<dbReference type="EMBL" id="PFDW01000079">
    <property type="protein sequence ID" value="PJE57816.1"/>
    <property type="molecule type" value="Genomic_DNA"/>
</dbReference>
<reference evidence="3" key="1">
    <citation type="submission" date="2017-09" db="EMBL/GenBank/DDBJ databases">
        <title>Depth-based differentiation of microbial function through sediment-hosted aquifers and enrichment of novel symbionts in the deep terrestrial subsurface.</title>
        <authorList>
            <person name="Probst A.J."/>
            <person name="Ladd B."/>
            <person name="Jarett J.K."/>
            <person name="Geller-Mcgrath D.E."/>
            <person name="Sieber C.M.K."/>
            <person name="Emerson J.B."/>
            <person name="Anantharaman K."/>
            <person name="Thomas B.C."/>
            <person name="Malmstrom R."/>
            <person name="Stieglmeier M."/>
            <person name="Klingl A."/>
            <person name="Woyke T."/>
            <person name="Ryan C.M."/>
            <person name="Banfield J.F."/>
        </authorList>
    </citation>
    <scope>NUCLEOTIDE SEQUENCE [LARGE SCALE GENOMIC DNA]</scope>
</reference>
<evidence type="ECO:0000259" key="1">
    <source>
        <dbReference type="Pfam" id="PF01909"/>
    </source>
</evidence>
<evidence type="ECO:0000313" key="3">
    <source>
        <dbReference type="Proteomes" id="UP000231450"/>
    </source>
</evidence>
<dbReference type="InterPro" id="IPR043519">
    <property type="entry name" value="NT_sf"/>
</dbReference>
<name>A0A2M8KD33_9BACT</name>
<gene>
    <name evidence="2" type="ORF">COU81_04060</name>
</gene>
<feature type="domain" description="Polymerase nucleotidyl transferase" evidence="1">
    <location>
        <begin position="93"/>
        <end position="133"/>
    </location>
</feature>
<accession>A0A2M8KD33</accession>
<protein>
    <recommendedName>
        <fullName evidence="1">Polymerase nucleotidyl transferase domain-containing protein</fullName>
    </recommendedName>
</protein>
<dbReference type="InterPro" id="IPR002934">
    <property type="entry name" value="Polymerase_NTP_transf_dom"/>
</dbReference>
<sequence>MNNLERATLTTIAYHNSLSLALSSTEIYKFLANITPTQFCLGEIRLALKDLTAKKTINESNGFFCLKNEKTLINQRLKNQKVTIKKWEKLNKLAWIIASLPYIKTSFVTGSIASDNARNNSDLDILVITNKNRFWTARAILTIVFTVLGQRRHDTYIKDRLCHSALVTDGQLINRDSFSFAQDIIKAIPFNISSPNSMKLFYDNSWLNKYLSNYRQLNAITHNQHTYKPARILIIIKRFFESFLNNSLGDVLEKWSMDYQVNRIKKGILPNERLTINQRCLVATPFSYDLEKLNLFKKTIKKILGEQDLDGVDKLWMTALDA</sequence>
<dbReference type="SUPFAM" id="SSF81301">
    <property type="entry name" value="Nucleotidyltransferase"/>
    <property type="match status" value="1"/>
</dbReference>
<dbReference type="CDD" id="cd05403">
    <property type="entry name" value="NT_KNTase_like"/>
    <property type="match status" value="1"/>
</dbReference>
<evidence type="ECO:0000313" key="2">
    <source>
        <dbReference type="EMBL" id="PJE57816.1"/>
    </source>
</evidence>
<dbReference type="Proteomes" id="UP000231450">
    <property type="component" value="Unassembled WGS sequence"/>
</dbReference>